<comment type="caution">
    <text evidence="1">The sequence shown here is derived from an EMBL/GenBank/DDBJ whole genome shotgun (WGS) entry which is preliminary data.</text>
</comment>
<protein>
    <submittedName>
        <fullName evidence="1">Uncharacterized protein</fullName>
    </submittedName>
</protein>
<dbReference type="InterPro" id="IPR036390">
    <property type="entry name" value="WH_DNA-bd_sf"/>
</dbReference>
<name>A0A557WMW2_9MYCO</name>
<proteinExistence type="predicted"/>
<dbReference type="SUPFAM" id="SSF46785">
    <property type="entry name" value="Winged helix' DNA-binding domain"/>
    <property type="match status" value="1"/>
</dbReference>
<dbReference type="OrthoDB" id="5415775at2"/>
<dbReference type="AlphaFoldDB" id="A0A557WMW2"/>
<dbReference type="EMBL" id="VMQU01000286">
    <property type="protein sequence ID" value="TVS74591.1"/>
    <property type="molecule type" value="Genomic_DNA"/>
</dbReference>
<accession>A0A557WMW2</accession>
<keyword evidence="2" id="KW-1185">Reference proteome</keyword>
<reference evidence="1 2" key="1">
    <citation type="submission" date="2019-07" db="EMBL/GenBank/DDBJ databases">
        <title>New Mycobacterium species.</title>
        <authorList>
            <person name="Tortoli E."/>
            <person name="Ghielmetti G."/>
            <person name="Friedel U."/>
            <person name="Trovato A."/>
        </authorList>
    </citation>
    <scope>NUCLEOTIDE SEQUENCE [LARGE SCALE GENOMIC DNA]</scope>
    <source>
        <strain evidence="1 2">16-83</strain>
    </source>
</reference>
<gene>
    <name evidence="1" type="ORF">FPZ47_27515</name>
</gene>
<evidence type="ECO:0000313" key="1">
    <source>
        <dbReference type="EMBL" id="TVS74591.1"/>
    </source>
</evidence>
<dbReference type="Proteomes" id="UP000320513">
    <property type="component" value="Unassembled WGS sequence"/>
</dbReference>
<organism evidence="1 2">
    <name type="scientific">Mycobacterium helveticum</name>
    <dbReference type="NCBI Taxonomy" id="2592811"/>
    <lineage>
        <taxon>Bacteria</taxon>
        <taxon>Bacillati</taxon>
        <taxon>Actinomycetota</taxon>
        <taxon>Actinomycetes</taxon>
        <taxon>Mycobacteriales</taxon>
        <taxon>Mycobacteriaceae</taxon>
        <taxon>Mycobacterium</taxon>
    </lineage>
</organism>
<sequence>MRKWLKILPNPFTAHDEAAGYRYELSILQAEFSLTQMLDAPVSGRVFFEQVIRDNLDIGRPDRISLVFDRRIINGRKRKTPGRFRTRVITDGVVPSLHVDYKNNKIKQYHKQGRALRTETTINNPRDFDIPKRLTSLPALRQLGFSANRRLLGVHTISHDPIRGAKAFADLTAPTVTASGTRIAGLRFGDTRVHALLQVLLIHRLLVHGFTNRDLRTLIAPLLGTTAEHITAGQMTYDLRRLRAHGLIERIPHSRRYTVTDTGLQNALLFTHAHDHLLRTGLALASDPSPPRNTKLHNAARAYQAAFDELTQQAQLAA</sequence>
<evidence type="ECO:0000313" key="2">
    <source>
        <dbReference type="Proteomes" id="UP000320513"/>
    </source>
</evidence>